<dbReference type="EMBL" id="JBIAUT010000001">
    <property type="protein sequence ID" value="MFF4215478.1"/>
    <property type="molecule type" value="Genomic_DNA"/>
</dbReference>
<evidence type="ECO:0000256" key="5">
    <source>
        <dbReference type="SAM" id="MobiDB-lite"/>
    </source>
</evidence>
<dbReference type="PANTHER" id="PTHR43669">
    <property type="entry name" value="5-KETO-D-GLUCONATE 5-REDUCTASE"/>
    <property type="match status" value="1"/>
</dbReference>
<dbReference type="InterPro" id="IPR036291">
    <property type="entry name" value="NAD(P)-bd_dom_sf"/>
</dbReference>
<dbReference type="EC" id="1.3.1.28" evidence="3"/>
<feature type="compositionally biased region" description="Basic and acidic residues" evidence="5">
    <location>
        <begin position="258"/>
        <end position="273"/>
    </location>
</feature>
<keyword evidence="8" id="KW-1185">Reference proteome</keyword>
<dbReference type="SMART" id="SM00822">
    <property type="entry name" value="PKS_KR"/>
    <property type="match status" value="1"/>
</dbReference>
<dbReference type="NCBIfam" id="NF006074">
    <property type="entry name" value="PRK08220.1"/>
    <property type="match status" value="1"/>
</dbReference>
<feature type="region of interest" description="Disordered" evidence="5">
    <location>
        <begin position="240"/>
        <end position="291"/>
    </location>
</feature>
<dbReference type="PRINTS" id="PR00080">
    <property type="entry name" value="SDRFAMILY"/>
</dbReference>
<evidence type="ECO:0000313" key="8">
    <source>
        <dbReference type="Proteomes" id="UP001602123"/>
    </source>
</evidence>
<dbReference type="InterPro" id="IPR002347">
    <property type="entry name" value="SDR_fam"/>
</dbReference>
<evidence type="ECO:0000259" key="6">
    <source>
        <dbReference type="SMART" id="SM00822"/>
    </source>
</evidence>
<dbReference type="InterPro" id="IPR057326">
    <property type="entry name" value="KR_dom"/>
</dbReference>
<dbReference type="SUPFAM" id="SSF51735">
    <property type="entry name" value="NAD(P)-binding Rossmann-fold domains"/>
    <property type="match status" value="1"/>
</dbReference>
<dbReference type="RefSeq" id="WP_388624330.1">
    <property type="nucleotide sequence ID" value="NZ_JBIAUT010000001.1"/>
</dbReference>
<dbReference type="GO" id="GO:0008667">
    <property type="term" value="F:2,3-dihydro-2,3-dihydroxybenzoate dehydrogenase activity"/>
    <property type="evidence" value="ECO:0007669"/>
    <property type="project" value="UniProtKB-EC"/>
</dbReference>
<evidence type="ECO:0000256" key="3">
    <source>
        <dbReference type="NCBIfam" id="TIGR04316"/>
    </source>
</evidence>
<dbReference type="PANTHER" id="PTHR43669:SF8">
    <property type="entry name" value="SHORT-CHAIN TYPE DEHYDROGENASE_REDUCTASE-RELATED"/>
    <property type="match status" value="1"/>
</dbReference>
<name>A0ABW6TS95_9ACTN</name>
<dbReference type="NCBIfam" id="TIGR04316">
    <property type="entry name" value="dhbA_paeA"/>
    <property type="match status" value="1"/>
</dbReference>
<evidence type="ECO:0000313" key="7">
    <source>
        <dbReference type="EMBL" id="MFF4215478.1"/>
    </source>
</evidence>
<dbReference type="Gene3D" id="3.40.50.720">
    <property type="entry name" value="NAD(P)-binding Rossmann-like Domain"/>
    <property type="match status" value="1"/>
</dbReference>
<keyword evidence="2 7" id="KW-0560">Oxidoreductase</keyword>
<dbReference type="Proteomes" id="UP001602123">
    <property type="component" value="Unassembled WGS sequence"/>
</dbReference>
<evidence type="ECO:0000256" key="2">
    <source>
        <dbReference type="ARBA" id="ARBA00023002"/>
    </source>
</evidence>
<proteinExistence type="inferred from homology"/>
<evidence type="ECO:0000256" key="4">
    <source>
        <dbReference type="RuleBase" id="RU000363"/>
    </source>
</evidence>
<gene>
    <name evidence="7" type="ORF">ACFYZM_04275</name>
</gene>
<dbReference type="InterPro" id="IPR003560">
    <property type="entry name" value="DHB_DH"/>
</dbReference>
<dbReference type="PRINTS" id="PR01397">
    <property type="entry name" value="DHBDHDRGNASE"/>
</dbReference>
<dbReference type="InterPro" id="IPR020904">
    <property type="entry name" value="Sc_DH/Rdtase_CS"/>
</dbReference>
<sequence>MQQSELSGRVALVTGAGQGIGEAVTRALVARGARVAAVDWTPDGIKDLEAELGRDRVTAHTADVADSTAVEAVVDEVEHTVGPLDILVNVAGVLRTSPVVDITDDVWHRTFAVNSTGVFNTSRAAARRMTERRSGCIVTVGSNAAGVPRTSMAAYAASKAAATMFTKCLGLELARSGIRCNVVSPGSTDTAMQRGLWADEQAPQRVIDGDPGSYRVGIPLGRIAEPSDIADAVAFLVSDRARPPTRPAPARTLHARPTRCDPPEERSSKGDHRSPRRGPAGRQRARRPRQG</sequence>
<dbReference type="PROSITE" id="PS00061">
    <property type="entry name" value="ADH_SHORT"/>
    <property type="match status" value="1"/>
</dbReference>
<protein>
    <recommendedName>
        <fullName evidence="3">2,3-dihydro-2,3-dihydroxybenzoate dehydrogenase</fullName>
        <ecNumber evidence="3">1.3.1.28</ecNumber>
    </recommendedName>
</protein>
<feature type="domain" description="Ketoreductase" evidence="6">
    <location>
        <begin position="9"/>
        <end position="200"/>
    </location>
</feature>
<organism evidence="7 8">
    <name type="scientific">Streptomyces nondiastaticus</name>
    <dbReference type="NCBI Taxonomy" id="3154512"/>
    <lineage>
        <taxon>Bacteria</taxon>
        <taxon>Bacillati</taxon>
        <taxon>Actinomycetota</taxon>
        <taxon>Actinomycetes</taxon>
        <taxon>Kitasatosporales</taxon>
        <taxon>Streptomycetaceae</taxon>
        <taxon>Streptomyces</taxon>
    </lineage>
</organism>
<accession>A0ABW6TS95</accession>
<comment type="caution">
    <text evidence="7">The sequence shown here is derived from an EMBL/GenBank/DDBJ whole genome shotgun (WGS) entry which is preliminary data.</text>
</comment>
<evidence type="ECO:0000256" key="1">
    <source>
        <dbReference type="ARBA" id="ARBA00006484"/>
    </source>
</evidence>
<comment type="similarity">
    <text evidence="1 4">Belongs to the short-chain dehydrogenases/reductases (SDR) family.</text>
</comment>
<dbReference type="Pfam" id="PF00106">
    <property type="entry name" value="adh_short"/>
    <property type="match status" value="1"/>
</dbReference>
<reference evidence="7 8" key="1">
    <citation type="submission" date="2024-10" db="EMBL/GenBank/DDBJ databases">
        <title>The Natural Products Discovery Center: Release of the First 8490 Sequenced Strains for Exploring Actinobacteria Biosynthetic Diversity.</title>
        <authorList>
            <person name="Kalkreuter E."/>
            <person name="Kautsar S.A."/>
            <person name="Yang D."/>
            <person name="Bader C.D."/>
            <person name="Teijaro C.N."/>
            <person name="Fluegel L."/>
            <person name="Davis C.M."/>
            <person name="Simpson J.R."/>
            <person name="Lauterbach L."/>
            <person name="Steele A.D."/>
            <person name="Gui C."/>
            <person name="Meng S."/>
            <person name="Li G."/>
            <person name="Viehrig K."/>
            <person name="Ye F."/>
            <person name="Su P."/>
            <person name="Kiefer A.F."/>
            <person name="Nichols A."/>
            <person name="Cepeda A.J."/>
            <person name="Yan W."/>
            <person name="Fan B."/>
            <person name="Jiang Y."/>
            <person name="Adhikari A."/>
            <person name="Zheng C.-J."/>
            <person name="Schuster L."/>
            <person name="Cowan T.M."/>
            <person name="Smanski M.J."/>
            <person name="Chevrette M.G."/>
            <person name="De Carvalho L.P.S."/>
            <person name="Shen B."/>
        </authorList>
    </citation>
    <scope>NUCLEOTIDE SEQUENCE [LARGE SCALE GENOMIC DNA]</scope>
    <source>
        <strain evidence="7 8">NPDC001650</strain>
    </source>
</reference>